<gene>
    <name evidence="1" type="ORF">WRP3_106</name>
</gene>
<dbReference type="OrthoDB" id="26745at10239"/>
<keyword evidence="2" id="KW-1185">Reference proteome</keyword>
<accession>A0A0D3MSW6</accession>
<protein>
    <submittedName>
        <fullName evidence="1">Uncharacterized protein</fullName>
    </submittedName>
</protein>
<evidence type="ECO:0000313" key="2">
    <source>
        <dbReference type="Proteomes" id="UP000032686"/>
    </source>
</evidence>
<dbReference type="GeneID" id="24722372"/>
<evidence type="ECO:0000313" key="1">
    <source>
        <dbReference type="EMBL" id="AIX12609.1"/>
    </source>
</evidence>
<proteinExistence type="predicted"/>
<dbReference type="EMBL" id="KM677185">
    <property type="protein sequence ID" value="AIX12609.1"/>
    <property type="molecule type" value="Genomic_DNA"/>
</dbReference>
<dbReference type="Proteomes" id="UP000032686">
    <property type="component" value="Segment"/>
</dbReference>
<dbReference type="RefSeq" id="YP_009147763.1">
    <property type="nucleotide sequence ID" value="NC_027341.1"/>
</dbReference>
<dbReference type="KEGG" id="vg:24722372"/>
<organism evidence="1 2">
    <name type="scientific">Lactococcus phage WRP3</name>
    <dbReference type="NCBI Taxonomy" id="1560313"/>
    <lineage>
        <taxon>Viruses</taxon>
        <taxon>Duplodnaviria</taxon>
        <taxon>Heunggongvirae</taxon>
        <taxon>Uroviricota</taxon>
        <taxon>Caudoviricetes</taxon>
        <taxon>Audreyjarvisvirus</taxon>
        <taxon>Audreyjarvisvirus WRP3</taxon>
    </lineage>
</organism>
<name>A0A0D3MSW6_9CAUD</name>
<reference evidence="1 2" key="1">
    <citation type="journal article" date="2015" name="Appl. Environ. Microbiol.">
        <title>Lactococcal 949 group phages recognize a carbohydrate receptor on the host cell surface.</title>
        <authorList>
            <person name="Mahony J."/>
            <person name="Randazzo W."/>
            <person name="Neve H."/>
            <person name="Settanni L."/>
            <person name="van Sinderen D."/>
        </authorList>
    </citation>
    <scope>NUCLEOTIDE SEQUENCE [LARGE SCALE GENOMIC DNA]</scope>
    <source>
        <strain evidence="1">WRP3</strain>
    </source>
</reference>
<sequence>MIKVYQCRAQINTPYLTSNSRSGFFKKGEDFLMYRSSKGTWVVSSPKNSTMHTNAIPIEHALDTKHSWLLNLNITSIVDIFEAPNKTHLRHSFALFKYPIFANFVNIENFELNLKGEQ</sequence>